<evidence type="ECO:0000313" key="3">
    <source>
        <dbReference type="Proteomes" id="UP000499080"/>
    </source>
</evidence>
<feature type="compositionally biased region" description="Acidic residues" evidence="1">
    <location>
        <begin position="23"/>
        <end position="33"/>
    </location>
</feature>
<accession>A0A4Y2NEM5</accession>
<organism evidence="2 3">
    <name type="scientific">Araneus ventricosus</name>
    <name type="common">Orbweaver spider</name>
    <name type="synonym">Epeira ventricosa</name>
    <dbReference type="NCBI Taxonomy" id="182803"/>
    <lineage>
        <taxon>Eukaryota</taxon>
        <taxon>Metazoa</taxon>
        <taxon>Ecdysozoa</taxon>
        <taxon>Arthropoda</taxon>
        <taxon>Chelicerata</taxon>
        <taxon>Arachnida</taxon>
        <taxon>Araneae</taxon>
        <taxon>Araneomorphae</taxon>
        <taxon>Entelegynae</taxon>
        <taxon>Araneoidea</taxon>
        <taxon>Araneidae</taxon>
        <taxon>Araneus</taxon>
    </lineage>
</organism>
<protein>
    <submittedName>
        <fullName evidence="2">Uncharacterized protein</fullName>
    </submittedName>
</protein>
<feature type="region of interest" description="Disordered" evidence="1">
    <location>
        <begin position="13"/>
        <end position="33"/>
    </location>
</feature>
<name>A0A4Y2NEM5_ARAVE</name>
<proteinExistence type="predicted"/>
<evidence type="ECO:0000256" key="1">
    <source>
        <dbReference type="SAM" id="MobiDB-lite"/>
    </source>
</evidence>
<gene>
    <name evidence="2" type="ORF">AVEN_36027_1</name>
</gene>
<dbReference type="AlphaFoldDB" id="A0A4Y2NEM5"/>
<comment type="caution">
    <text evidence="2">The sequence shown here is derived from an EMBL/GenBank/DDBJ whole genome shotgun (WGS) entry which is preliminary data.</text>
</comment>
<evidence type="ECO:0000313" key="2">
    <source>
        <dbReference type="EMBL" id="GBN37868.1"/>
    </source>
</evidence>
<feature type="non-terminal residue" evidence="2">
    <location>
        <position position="1"/>
    </location>
</feature>
<reference evidence="2 3" key="1">
    <citation type="journal article" date="2019" name="Sci. Rep.">
        <title>Orb-weaving spider Araneus ventricosus genome elucidates the spidroin gene catalogue.</title>
        <authorList>
            <person name="Kono N."/>
            <person name="Nakamura H."/>
            <person name="Ohtoshi R."/>
            <person name="Moran D.A.P."/>
            <person name="Shinohara A."/>
            <person name="Yoshida Y."/>
            <person name="Fujiwara M."/>
            <person name="Mori M."/>
            <person name="Tomita M."/>
            <person name="Arakawa K."/>
        </authorList>
    </citation>
    <scope>NUCLEOTIDE SEQUENCE [LARGE SCALE GENOMIC DNA]</scope>
</reference>
<keyword evidence="3" id="KW-1185">Reference proteome</keyword>
<dbReference type="Proteomes" id="UP000499080">
    <property type="component" value="Unassembled WGS sequence"/>
</dbReference>
<sequence>GVCTAALTAKPKRLRTEQRVEAEGDDWMEDEADNEKNKRKISLQEGSFPLSTFFVLRERKYRYASLST</sequence>
<dbReference type="EMBL" id="BGPR01127715">
    <property type="protein sequence ID" value="GBN37868.1"/>
    <property type="molecule type" value="Genomic_DNA"/>
</dbReference>